<dbReference type="InterPro" id="IPR051906">
    <property type="entry name" value="TolC-like"/>
</dbReference>
<accession>A0A512L3B4</accession>
<dbReference type="PANTHER" id="PTHR30026:SF20">
    <property type="entry name" value="OUTER MEMBRANE PROTEIN TOLC"/>
    <property type="match status" value="1"/>
</dbReference>
<reference evidence="9 10" key="1">
    <citation type="submission" date="2019-07" db="EMBL/GenBank/DDBJ databases">
        <title>Whole genome shotgun sequence of Thiobacillus plumbophilus NBRC 107929.</title>
        <authorList>
            <person name="Hosoyama A."/>
            <person name="Uohara A."/>
            <person name="Ohji S."/>
            <person name="Ichikawa N."/>
        </authorList>
    </citation>
    <scope>NUCLEOTIDE SEQUENCE [LARGE SCALE GENOMIC DNA]</scope>
    <source>
        <strain evidence="9 10">NBRC 107929</strain>
    </source>
</reference>
<name>A0A512L3B4_9PROT</name>
<dbReference type="GO" id="GO:1990281">
    <property type="term" value="C:efflux pump complex"/>
    <property type="evidence" value="ECO:0007669"/>
    <property type="project" value="TreeGrafter"/>
</dbReference>
<feature type="chain" id="PRO_5022093098" description="TolC family protein" evidence="8">
    <location>
        <begin position="24"/>
        <end position="423"/>
    </location>
</feature>
<evidence type="ECO:0000313" key="10">
    <source>
        <dbReference type="Proteomes" id="UP000321337"/>
    </source>
</evidence>
<evidence type="ECO:0000256" key="6">
    <source>
        <dbReference type="ARBA" id="ARBA00023136"/>
    </source>
</evidence>
<evidence type="ECO:0000256" key="1">
    <source>
        <dbReference type="ARBA" id="ARBA00004442"/>
    </source>
</evidence>
<dbReference type="Pfam" id="PF02321">
    <property type="entry name" value="OEP"/>
    <property type="match status" value="2"/>
</dbReference>
<dbReference type="EMBL" id="BKAD01000001">
    <property type="protein sequence ID" value="GEP28963.1"/>
    <property type="molecule type" value="Genomic_DNA"/>
</dbReference>
<dbReference type="GO" id="GO:0015288">
    <property type="term" value="F:porin activity"/>
    <property type="evidence" value="ECO:0007669"/>
    <property type="project" value="TreeGrafter"/>
</dbReference>
<protein>
    <recommendedName>
        <fullName evidence="11">TolC family protein</fullName>
    </recommendedName>
</protein>
<keyword evidence="10" id="KW-1185">Reference proteome</keyword>
<proteinExistence type="inferred from homology"/>
<dbReference type="InterPro" id="IPR003423">
    <property type="entry name" value="OMP_efflux"/>
</dbReference>
<evidence type="ECO:0000256" key="5">
    <source>
        <dbReference type="ARBA" id="ARBA00022692"/>
    </source>
</evidence>
<feature type="signal peptide" evidence="8">
    <location>
        <begin position="1"/>
        <end position="23"/>
    </location>
</feature>
<keyword evidence="4" id="KW-1134">Transmembrane beta strand</keyword>
<evidence type="ECO:0008006" key="11">
    <source>
        <dbReference type="Google" id="ProtNLM"/>
    </source>
</evidence>
<comment type="subcellular location">
    <subcellularLocation>
        <location evidence="1">Cell outer membrane</location>
    </subcellularLocation>
</comment>
<dbReference type="GO" id="GO:0009279">
    <property type="term" value="C:cell outer membrane"/>
    <property type="evidence" value="ECO:0007669"/>
    <property type="project" value="UniProtKB-SubCell"/>
</dbReference>
<dbReference type="GO" id="GO:0015562">
    <property type="term" value="F:efflux transmembrane transporter activity"/>
    <property type="evidence" value="ECO:0007669"/>
    <property type="project" value="InterPro"/>
</dbReference>
<comment type="caution">
    <text evidence="9">The sequence shown here is derived from an EMBL/GenBank/DDBJ whole genome shotgun (WGS) entry which is preliminary data.</text>
</comment>
<organism evidence="9 10">
    <name type="scientific">Sulfuriferula plumbiphila</name>
    <dbReference type="NCBI Taxonomy" id="171865"/>
    <lineage>
        <taxon>Bacteria</taxon>
        <taxon>Pseudomonadati</taxon>
        <taxon>Pseudomonadota</taxon>
        <taxon>Betaproteobacteria</taxon>
        <taxon>Nitrosomonadales</taxon>
        <taxon>Sulfuricellaceae</taxon>
        <taxon>Sulfuriferula</taxon>
    </lineage>
</organism>
<dbReference type="Gene3D" id="1.20.1600.10">
    <property type="entry name" value="Outer membrane efflux proteins (OEP)"/>
    <property type="match status" value="1"/>
</dbReference>
<evidence type="ECO:0000256" key="4">
    <source>
        <dbReference type="ARBA" id="ARBA00022452"/>
    </source>
</evidence>
<keyword evidence="5" id="KW-0812">Transmembrane</keyword>
<dbReference type="RefSeq" id="WP_161984123.1">
    <property type="nucleotide sequence ID" value="NZ_AP021884.1"/>
</dbReference>
<dbReference type="SUPFAM" id="SSF56954">
    <property type="entry name" value="Outer membrane efflux proteins (OEP)"/>
    <property type="match status" value="1"/>
</dbReference>
<evidence type="ECO:0000256" key="7">
    <source>
        <dbReference type="ARBA" id="ARBA00023237"/>
    </source>
</evidence>
<dbReference type="PANTHER" id="PTHR30026">
    <property type="entry name" value="OUTER MEMBRANE PROTEIN TOLC"/>
    <property type="match status" value="1"/>
</dbReference>
<evidence type="ECO:0000313" key="9">
    <source>
        <dbReference type="EMBL" id="GEP28963.1"/>
    </source>
</evidence>
<evidence type="ECO:0000256" key="2">
    <source>
        <dbReference type="ARBA" id="ARBA00007613"/>
    </source>
</evidence>
<keyword evidence="7" id="KW-0998">Cell outer membrane</keyword>
<keyword evidence="6" id="KW-0472">Membrane</keyword>
<gene>
    <name evidence="9" type="ORF">TPL01_01010</name>
</gene>
<dbReference type="AlphaFoldDB" id="A0A512L3B4"/>
<evidence type="ECO:0000256" key="3">
    <source>
        <dbReference type="ARBA" id="ARBA00022448"/>
    </source>
</evidence>
<dbReference type="PROSITE" id="PS51257">
    <property type="entry name" value="PROKAR_LIPOPROTEIN"/>
    <property type="match status" value="1"/>
</dbReference>
<keyword evidence="3" id="KW-0813">Transport</keyword>
<sequence>MKLILPLVIAWALACAAPFVARAATDAAPLTLTLEQAEARLLSNNRDILAGQRAVESADAVLMSARARPNPQVSINSVSITPSRGLGAGTPYDKRIDTIVRVDELIERGGKRALRMRTARQLQQASQDDLSDTRRQQRVALDAAYYDLLLAQDKMRLTADSAQLAQAALDKAELRLRAGDLAASEVAVIRVDTLRASNDAAQAAADVATARLALAYLIGADADAPRIQATSAWPVPGDLATNADIEALIARRPDMRAAQARVDAARSARDLVRAQRVRDISVGAQVEHYPPDNGNSFGVGVSFPLFLGNDYAGDIRNAEVAFDAAQDNLERTHALALGELTRARNALDSSTQRLRRYQTELIPAARRAADAAEFAFAHGAISAVNVLDARRTWRAIQIEALTAQADYARAVAAWRINTQLAKD</sequence>
<dbReference type="Proteomes" id="UP000321337">
    <property type="component" value="Unassembled WGS sequence"/>
</dbReference>
<comment type="similarity">
    <text evidence="2">Belongs to the outer membrane factor (OMF) (TC 1.B.17) family.</text>
</comment>
<keyword evidence="8" id="KW-0732">Signal</keyword>
<evidence type="ECO:0000256" key="8">
    <source>
        <dbReference type="SAM" id="SignalP"/>
    </source>
</evidence>